<keyword evidence="4" id="KW-1185">Reference proteome</keyword>
<evidence type="ECO:0000259" key="2">
    <source>
        <dbReference type="Pfam" id="PF18731"/>
    </source>
</evidence>
<dbReference type="Proteomes" id="UP000470875">
    <property type="component" value="Unassembled WGS sequence"/>
</dbReference>
<sequence>MWHSQAQRSSKEAGEYEVTYADSKKEFVDGYRSVMRFDLQPGETILSITEGFVRDWLRSRKEGVDKDTLDLWDGQTHISLPGGTHVERTLFTDPRSKTTAVRYVMTDTGIDADYRVSISAANDTSAKNSRALMVISVARNEGTLESIIDATHPPRIVANILNDRHVFDGAVRLQGQPVVIRESDLWELRDAIADQDRQVSLIVASSVSTQADVRWRQVVGALTRTSIGTAAVYSVDAAAVGLLNDELPPALRVQPGHLRVIAPRVDMDNPDSRRHPLITPDTITTFLGRRGRPTEEALAEVARSPRRQLLETALPAEVRRVLELLDQEARKAELVRKVEQQVEDFDLSRVELEATPTKGRQEKRIFPRRADRHREMQSGGDFWQVFRASLGRWLDKPASEISEASIEEDIVLLDRRIIRDRSALEVQEEFLSSAEAERNSLNVELAVLREEKDSLEALLESTRKQLTDAHTEIESLREQLEHYGVRPIEPEALDEGDDQAKQVRLLAEILGNGIDAVDGRVEVGRALDLLASRLDSLIQATLANRLCGNHWVKVLEQLDRARGRAPGMYSADDPSAQLRMLTERLGDWGYPFDTGKTREVSAVAQQLRTLRHGWAHYATFDQWDGLRAHDAAHRLFELLGDREGAAQAEAMRVEVTVRLGLDMLDSERDAEETGNESDR</sequence>
<accession>A0A6N7VTS2</accession>
<keyword evidence="1" id="KW-0175">Coiled coil</keyword>
<evidence type="ECO:0000313" key="4">
    <source>
        <dbReference type="Proteomes" id="UP000470875"/>
    </source>
</evidence>
<feature type="domain" description="Swt1-like HEPN" evidence="2">
    <location>
        <begin position="525"/>
        <end position="638"/>
    </location>
</feature>
<feature type="coiled-coil region" evidence="1">
    <location>
        <begin position="431"/>
        <end position="479"/>
    </location>
</feature>
<dbReference type="AlphaFoldDB" id="A0A6N7VTS2"/>
<dbReference type="Pfam" id="PF18731">
    <property type="entry name" value="HEPN_Swt1"/>
    <property type="match status" value="1"/>
</dbReference>
<name>A0A6N7VTS2_9ACTO</name>
<organism evidence="3 4">
    <name type="scientific">Scrofimicrobium canadense</name>
    <dbReference type="NCBI Taxonomy" id="2652290"/>
    <lineage>
        <taxon>Bacteria</taxon>
        <taxon>Bacillati</taxon>
        <taxon>Actinomycetota</taxon>
        <taxon>Actinomycetes</taxon>
        <taxon>Actinomycetales</taxon>
        <taxon>Actinomycetaceae</taxon>
        <taxon>Scrofimicrobium</taxon>
    </lineage>
</organism>
<dbReference type="RefSeq" id="WP_154546205.1">
    <property type="nucleotide sequence ID" value="NZ_VULO01000013.1"/>
</dbReference>
<evidence type="ECO:0000256" key="1">
    <source>
        <dbReference type="SAM" id="Coils"/>
    </source>
</evidence>
<dbReference type="InterPro" id="IPR041650">
    <property type="entry name" value="HEPN_Swt1"/>
</dbReference>
<gene>
    <name evidence="3" type="ORF">FYJ24_10495</name>
</gene>
<dbReference type="EMBL" id="VULO01000013">
    <property type="protein sequence ID" value="MSS85177.1"/>
    <property type="molecule type" value="Genomic_DNA"/>
</dbReference>
<comment type="caution">
    <text evidence="3">The sequence shown here is derived from an EMBL/GenBank/DDBJ whole genome shotgun (WGS) entry which is preliminary data.</text>
</comment>
<protein>
    <recommendedName>
        <fullName evidence="2">Swt1-like HEPN domain-containing protein</fullName>
    </recommendedName>
</protein>
<reference evidence="3 4" key="1">
    <citation type="submission" date="2019-08" db="EMBL/GenBank/DDBJ databases">
        <title>In-depth cultivation of the pig gut microbiome towards novel bacterial diversity and tailored functional studies.</title>
        <authorList>
            <person name="Wylensek D."/>
            <person name="Hitch T.C.A."/>
            <person name="Clavel T."/>
        </authorList>
    </citation>
    <scope>NUCLEOTIDE SEQUENCE [LARGE SCALE GENOMIC DNA]</scope>
    <source>
        <strain evidence="3 4">WB03_NA08</strain>
    </source>
</reference>
<proteinExistence type="predicted"/>
<evidence type="ECO:0000313" key="3">
    <source>
        <dbReference type="EMBL" id="MSS85177.1"/>
    </source>
</evidence>